<feature type="transmembrane region" description="Helical" evidence="2">
    <location>
        <begin position="29"/>
        <end position="45"/>
    </location>
</feature>
<reference evidence="3 4" key="1">
    <citation type="submission" date="2019-08" db="EMBL/GenBank/DDBJ databases">
        <title>Tsukamurella conjunctivitidis sp. nov., Tsukamurella assacharolytica sp. nov. and Tsukamurella sputae sp. nov. isolated from patients with conjunctivitis, bacteraemia (lymphoma) and respiratory infection (sputum) in Hong Kong.</title>
        <authorList>
            <person name="Fok K.M.N."/>
            <person name="Fong J.Y.H."/>
        </authorList>
    </citation>
    <scope>NUCLEOTIDE SEQUENCE [LARGE SCALE GENOMIC DNA]</scope>
    <source>
        <strain evidence="3 4">HKU70</strain>
    </source>
</reference>
<dbReference type="OrthoDB" id="4520927at2"/>
<evidence type="ECO:0000256" key="1">
    <source>
        <dbReference type="SAM" id="MobiDB-lite"/>
    </source>
</evidence>
<sequence>MRNTAIAGALGVAAIGLLALRFAGPYGMVLIGGALVVVMILLLGGNGDPSKLRREDPLRFVAPPRQSEPRPRQRSTPEPAPAPSGRALWERAAARHDEVLSEYAAYELDPEMLLRFPAMWDFSSPKVIAFQDALEHASALRTDEYPGAAPGADYIDAVTDLRTSWYAADRYARSTGSAGLADEDVRDLDRGLKLYRHAASSVAAERAAYLNQVVSTVDRLVDRGVLPAPPRFRAELEAEARKAIES</sequence>
<keyword evidence="2" id="KW-1133">Transmembrane helix</keyword>
<feature type="region of interest" description="Disordered" evidence="1">
    <location>
        <begin position="59"/>
        <end position="86"/>
    </location>
</feature>
<evidence type="ECO:0000256" key="2">
    <source>
        <dbReference type="SAM" id="Phobius"/>
    </source>
</evidence>
<evidence type="ECO:0000313" key="3">
    <source>
        <dbReference type="EMBL" id="TWS23390.1"/>
    </source>
</evidence>
<proteinExistence type="predicted"/>
<gene>
    <name evidence="3" type="ORF">FK268_13955</name>
</gene>
<dbReference type="EMBL" id="VIGV01000004">
    <property type="protein sequence ID" value="TWS23390.1"/>
    <property type="molecule type" value="Genomic_DNA"/>
</dbReference>
<protein>
    <submittedName>
        <fullName evidence="3">Uncharacterized protein</fullName>
    </submittedName>
</protein>
<keyword evidence="2" id="KW-0472">Membrane</keyword>
<dbReference type="AlphaFoldDB" id="A0A5C5RKY9"/>
<keyword evidence="2" id="KW-0812">Transmembrane</keyword>
<organism evidence="3 4">
    <name type="scientific">Tsukamurella sputi</name>
    <dbReference type="NCBI Taxonomy" id="2591848"/>
    <lineage>
        <taxon>Bacteria</taxon>
        <taxon>Bacillati</taxon>
        <taxon>Actinomycetota</taxon>
        <taxon>Actinomycetes</taxon>
        <taxon>Mycobacteriales</taxon>
        <taxon>Tsukamurellaceae</taxon>
        <taxon>Tsukamurella</taxon>
    </lineage>
</organism>
<accession>A0A5C5RKY9</accession>
<name>A0A5C5RKY9_9ACTN</name>
<dbReference type="RefSeq" id="WP_146435000.1">
    <property type="nucleotide sequence ID" value="NZ_VIGV01000004.1"/>
</dbReference>
<keyword evidence="4" id="KW-1185">Reference proteome</keyword>
<evidence type="ECO:0000313" key="4">
    <source>
        <dbReference type="Proteomes" id="UP000319792"/>
    </source>
</evidence>
<dbReference type="Proteomes" id="UP000319792">
    <property type="component" value="Unassembled WGS sequence"/>
</dbReference>
<comment type="caution">
    <text evidence="3">The sequence shown here is derived from an EMBL/GenBank/DDBJ whole genome shotgun (WGS) entry which is preliminary data.</text>
</comment>